<gene>
    <name evidence="2" type="ORF">C493_19501</name>
</gene>
<name>L9WL10_9EURY</name>
<organism evidence="2 3">
    <name type="scientific">Natronolimnohabitans innermongolicus JCM 12255</name>
    <dbReference type="NCBI Taxonomy" id="1227499"/>
    <lineage>
        <taxon>Archaea</taxon>
        <taxon>Methanobacteriati</taxon>
        <taxon>Methanobacteriota</taxon>
        <taxon>Stenosarchaea group</taxon>
        <taxon>Halobacteria</taxon>
        <taxon>Halobacteriales</taxon>
        <taxon>Natrialbaceae</taxon>
        <taxon>Natronolimnohabitans</taxon>
    </lineage>
</organism>
<dbReference type="PATRIC" id="fig|1227499.3.peg.4015"/>
<keyword evidence="3" id="KW-1185">Reference proteome</keyword>
<dbReference type="SUPFAM" id="SSF46785">
    <property type="entry name" value="Winged helix' DNA-binding domain"/>
    <property type="match status" value="1"/>
</dbReference>
<dbReference type="EMBL" id="AOHZ01000088">
    <property type="protein sequence ID" value="ELY50185.1"/>
    <property type="molecule type" value="Genomic_DNA"/>
</dbReference>
<feature type="domain" description="Transcription regulator TrmB N-terminal" evidence="1">
    <location>
        <begin position="23"/>
        <end position="94"/>
    </location>
</feature>
<evidence type="ECO:0000313" key="3">
    <source>
        <dbReference type="Proteomes" id="UP000011602"/>
    </source>
</evidence>
<dbReference type="InterPro" id="IPR011991">
    <property type="entry name" value="ArsR-like_HTH"/>
</dbReference>
<evidence type="ECO:0000313" key="2">
    <source>
        <dbReference type="EMBL" id="ELY50185.1"/>
    </source>
</evidence>
<dbReference type="Gene3D" id="1.10.10.10">
    <property type="entry name" value="Winged helix-like DNA-binding domain superfamily/Winged helix DNA-binding domain"/>
    <property type="match status" value="1"/>
</dbReference>
<dbReference type="InterPro" id="IPR036388">
    <property type="entry name" value="WH-like_DNA-bd_sf"/>
</dbReference>
<dbReference type="RefSeq" id="WP_007261156.1">
    <property type="nucleotide sequence ID" value="NZ_AOHZ01000088.1"/>
</dbReference>
<dbReference type="Proteomes" id="UP000011602">
    <property type="component" value="Unassembled WGS sequence"/>
</dbReference>
<dbReference type="STRING" id="1227499.C493_19501"/>
<evidence type="ECO:0000259" key="1">
    <source>
        <dbReference type="Pfam" id="PF01978"/>
    </source>
</evidence>
<dbReference type="AlphaFoldDB" id="L9WL10"/>
<sequence length="128" mass="14880">MVSSVTDQLTQEMACEELLECLHGLKSLDRECYDAIVASETPLTVDDVADRIGRERSTAYRSIQRLLEHGLLEKGQINYEQGGYYHVYYPADPERIARDMQRVLNDWYATMGQLIHEFEATYDRVDER</sequence>
<dbReference type="CDD" id="cd00090">
    <property type="entry name" value="HTH_ARSR"/>
    <property type="match status" value="1"/>
</dbReference>
<dbReference type="eggNOG" id="arCOG02242">
    <property type="taxonomic scope" value="Archaea"/>
</dbReference>
<dbReference type="InterPro" id="IPR036390">
    <property type="entry name" value="WH_DNA-bd_sf"/>
</dbReference>
<protein>
    <submittedName>
        <fullName evidence="2">TrmB family transcriptional regulator</fullName>
    </submittedName>
</protein>
<dbReference type="OrthoDB" id="9141at2157"/>
<accession>L9WL10</accession>
<comment type="caution">
    <text evidence="2">The sequence shown here is derived from an EMBL/GenBank/DDBJ whole genome shotgun (WGS) entry which is preliminary data.</text>
</comment>
<dbReference type="Pfam" id="PF01978">
    <property type="entry name" value="TrmB"/>
    <property type="match status" value="1"/>
</dbReference>
<reference evidence="2 3" key="1">
    <citation type="journal article" date="2014" name="PLoS Genet.">
        <title>Phylogenetically driven sequencing of extremely halophilic archaea reveals strategies for static and dynamic osmo-response.</title>
        <authorList>
            <person name="Becker E.A."/>
            <person name="Seitzer P.M."/>
            <person name="Tritt A."/>
            <person name="Larsen D."/>
            <person name="Krusor M."/>
            <person name="Yao A.I."/>
            <person name="Wu D."/>
            <person name="Madern D."/>
            <person name="Eisen J.A."/>
            <person name="Darling A.E."/>
            <person name="Facciotti M.T."/>
        </authorList>
    </citation>
    <scope>NUCLEOTIDE SEQUENCE [LARGE SCALE GENOMIC DNA]</scope>
    <source>
        <strain evidence="2 3">JCM 12255</strain>
    </source>
</reference>
<proteinExistence type="predicted"/>
<dbReference type="InterPro" id="IPR002831">
    <property type="entry name" value="Tscrpt_reg_TrmB_N"/>
</dbReference>